<evidence type="ECO:0000256" key="8">
    <source>
        <dbReference type="PROSITE-ProRule" id="PRU00282"/>
    </source>
</evidence>
<keyword evidence="3 9" id="KW-0813">Transport</keyword>
<proteinExistence type="inferred from homology"/>
<feature type="transmembrane region" description="Helical" evidence="10">
    <location>
        <begin position="232"/>
        <end position="250"/>
    </location>
</feature>
<sequence>METNSENLIVPYKAFRYLACGAVAGMAVDLSLYPLDTIKTRVQSKQGFKASGGFKHIYRGMSSVALGSAPGSAIFFLTYSSTKRWIENDSPLCDAFRASLAKSTDSIRPTIFYRCDCHGTIFSQWIRGFYKGYASTVFREIPFSFIEFPVWECLKRMRARQRNKQACTPLESAICGSLAGSLAAAITTPLDVVKTRIMLDRRKEERSIKLVMSQILKEEGVVKLYSGVLPRSIWMGVGGFIFFFAYEFSLKASLANWR</sequence>
<evidence type="ECO:0000256" key="10">
    <source>
        <dbReference type="SAM" id="Phobius"/>
    </source>
</evidence>
<dbReference type="WBParaSite" id="jg23662">
    <property type="protein sequence ID" value="jg23662"/>
    <property type="gene ID" value="jg23662"/>
</dbReference>
<dbReference type="PANTHER" id="PTHR45667">
    <property type="entry name" value="S-ADENOSYLMETHIONINE MITOCHONDRIAL CARRIER PROTEIN"/>
    <property type="match status" value="1"/>
</dbReference>
<evidence type="ECO:0000256" key="5">
    <source>
        <dbReference type="ARBA" id="ARBA00022737"/>
    </source>
</evidence>
<feature type="repeat" description="Solcar" evidence="8">
    <location>
        <begin position="167"/>
        <end position="252"/>
    </location>
</feature>
<keyword evidence="11" id="KW-1185">Reference proteome</keyword>
<evidence type="ECO:0000256" key="6">
    <source>
        <dbReference type="ARBA" id="ARBA00022989"/>
    </source>
</evidence>
<comment type="subcellular location">
    <subcellularLocation>
        <location evidence="1">Membrane</location>
        <topology evidence="1">Multi-pass membrane protein</topology>
    </subcellularLocation>
</comment>
<accession>A0A915DUK4</accession>
<dbReference type="GO" id="GO:0016020">
    <property type="term" value="C:membrane"/>
    <property type="evidence" value="ECO:0007669"/>
    <property type="project" value="UniProtKB-SubCell"/>
</dbReference>
<dbReference type="InterPro" id="IPR018108">
    <property type="entry name" value="MCP_transmembrane"/>
</dbReference>
<feature type="repeat" description="Solcar" evidence="8">
    <location>
        <begin position="12"/>
        <end position="85"/>
    </location>
</feature>
<name>A0A915DUK4_9BILA</name>
<evidence type="ECO:0000256" key="4">
    <source>
        <dbReference type="ARBA" id="ARBA00022692"/>
    </source>
</evidence>
<evidence type="ECO:0000256" key="7">
    <source>
        <dbReference type="ARBA" id="ARBA00023136"/>
    </source>
</evidence>
<feature type="transmembrane region" description="Helical" evidence="10">
    <location>
        <begin position="56"/>
        <end position="79"/>
    </location>
</feature>
<organism evidence="11 12">
    <name type="scientific">Ditylenchus dipsaci</name>
    <dbReference type="NCBI Taxonomy" id="166011"/>
    <lineage>
        <taxon>Eukaryota</taxon>
        <taxon>Metazoa</taxon>
        <taxon>Ecdysozoa</taxon>
        <taxon>Nematoda</taxon>
        <taxon>Chromadorea</taxon>
        <taxon>Rhabditida</taxon>
        <taxon>Tylenchina</taxon>
        <taxon>Tylenchomorpha</taxon>
        <taxon>Sphaerularioidea</taxon>
        <taxon>Anguinidae</taxon>
        <taxon>Anguininae</taxon>
        <taxon>Ditylenchus</taxon>
    </lineage>
</organism>
<reference evidence="12" key="1">
    <citation type="submission" date="2022-11" db="UniProtKB">
        <authorList>
            <consortium name="WormBaseParasite"/>
        </authorList>
    </citation>
    <scope>IDENTIFICATION</scope>
</reference>
<evidence type="ECO:0000313" key="11">
    <source>
        <dbReference type="Proteomes" id="UP000887574"/>
    </source>
</evidence>
<evidence type="ECO:0000256" key="9">
    <source>
        <dbReference type="RuleBase" id="RU000488"/>
    </source>
</evidence>
<protein>
    <submittedName>
        <fullName evidence="12">S-adenosylmethionine mitochondrial carrier protein</fullName>
    </submittedName>
</protein>
<comment type="similarity">
    <text evidence="2 9">Belongs to the mitochondrial carrier (TC 2.A.29) family.</text>
</comment>
<evidence type="ECO:0000256" key="3">
    <source>
        <dbReference type="ARBA" id="ARBA00022448"/>
    </source>
</evidence>
<keyword evidence="6 10" id="KW-1133">Transmembrane helix</keyword>
<evidence type="ECO:0000256" key="1">
    <source>
        <dbReference type="ARBA" id="ARBA00004141"/>
    </source>
</evidence>
<dbReference type="Gene3D" id="1.50.40.10">
    <property type="entry name" value="Mitochondrial carrier domain"/>
    <property type="match status" value="2"/>
</dbReference>
<keyword evidence="5" id="KW-0677">Repeat</keyword>
<evidence type="ECO:0000256" key="2">
    <source>
        <dbReference type="ARBA" id="ARBA00006375"/>
    </source>
</evidence>
<dbReference type="Pfam" id="PF00153">
    <property type="entry name" value="Mito_carr"/>
    <property type="match status" value="2"/>
</dbReference>
<dbReference type="PROSITE" id="PS50920">
    <property type="entry name" value="SOLCAR"/>
    <property type="match status" value="2"/>
</dbReference>
<dbReference type="SUPFAM" id="SSF103506">
    <property type="entry name" value="Mitochondrial carrier"/>
    <property type="match status" value="1"/>
</dbReference>
<keyword evidence="7 8" id="KW-0472">Membrane</keyword>
<dbReference type="InterPro" id="IPR023395">
    <property type="entry name" value="MCP_dom_sf"/>
</dbReference>
<dbReference type="AlphaFoldDB" id="A0A915DUK4"/>
<feature type="transmembrane region" description="Helical" evidence="10">
    <location>
        <begin position="14"/>
        <end position="35"/>
    </location>
</feature>
<evidence type="ECO:0000313" key="12">
    <source>
        <dbReference type="WBParaSite" id="jg23662"/>
    </source>
</evidence>
<dbReference type="Proteomes" id="UP000887574">
    <property type="component" value="Unplaced"/>
</dbReference>
<keyword evidence="4 8" id="KW-0812">Transmembrane</keyword>